<evidence type="ECO:0000313" key="2">
    <source>
        <dbReference type="EMBL" id="MCS3678584.1"/>
    </source>
</evidence>
<evidence type="ECO:0000256" key="1">
    <source>
        <dbReference type="SAM" id="MobiDB-lite"/>
    </source>
</evidence>
<gene>
    <name evidence="2" type="ORF">GGP71_002523</name>
</gene>
<reference evidence="2" key="1">
    <citation type="submission" date="2022-08" db="EMBL/GenBank/DDBJ databases">
        <title>Genomic Encyclopedia of Type Strains, Phase V (KMG-V): Genome sequencing to study the core and pangenomes of soil and plant-associated prokaryotes.</title>
        <authorList>
            <person name="Whitman W."/>
        </authorList>
    </citation>
    <scope>NUCLEOTIDE SEQUENCE</scope>
    <source>
        <strain evidence="2">0</strain>
    </source>
</reference>
<comment type="caution">
    <text evidence="2">The sequence shown here is derived from an EMBL/GenBank/DDBJ whole genome shotgun (WGS) entry which is preliminary data.</text>
</comment>
<dbReference type="AlphaFoldDB" id="A0A9X2TF15"/>
<dbReference type="Proteomes" id="UP001155027">
    <property type="component" value="Unassembled WGS sequence"/>
</dbReference>
<evidence type="ECO:0000313" key="3">
    <source>
        <dbReference type="Proteomes" id="UP001155027"/>
    </source>
</evidence>
<proteinExistence type="predicted"/>
<dbReference type="EMBL" id="JANUAU010000008">
    <property type="protein sequence ID" value="MCS3678584.1"/>
    <property type="molecule type" value="Genomic_DNA"/>
</dbReference>
<feature type="region of interest" description="Disordered" evidence="1">
    <location>
        <begin position="1"/>
        <end position="95"/>
    </location>
</feature>
<sequence length="156" mass="16716">MSKSSSSNSLNGDGTIPGWMKAVDQDMVYDAPPPDATEQATQSPPPAPEVQSDRPREADSHAEASSLEQKLALSMAPPSELPEPDPSLQPVSVGSVRADLSRQLEKAVSVLGSRYAATVSRSLLLEFALQRALLELRTEGDQSALVQWLDSVLPQH</sequence>
<name>A0A9X2TF15_9BACT</name>
<organism evidence="2 3">
    <name type="scientific">Salinibacter ruber</name>
    <dbReference type="NCBI Taxonomy" id="146919"/>
    <lineage>
        <taxon>Bacteria</taxon>
        <taxon>Pseudomonadati</taxon>
        <taxon>Rhodothermota</taxon>
        <taxon>Rhodothermia</taxon>
        <taxon>Rhodothermales</taxon>
        <taxon>Salinibacteraceae</taxon>
        <taxon>Salinibacter</taxon>
    </lineage>
</organism>
<feature type="compositionally biased region" description="Basic and acidic residues" evidence="1">
    <location>
        <begin position="51"/>
        <end position="62"/>
    </location>
</feature>
<accession>A0A9X2TF15</accession>
<dbReference type="RefSeq" id="WP_251930544.1">
    <property type="nucleotide sequence ID" value="NZ_CALTSD010000031.1"/>
</dbReference>
<protein>
    <submittedName>
        <fullName evidence="2">Uncharacterized protein</fullName>
    </submittedName>
</protein>